<evidence type="ECO:0000256" key="3">
    <source>
        <dbReference type="PROSITE-ProRule" id="PRU00221"/>
    </source>
</evidence>
<dbReference type="SUPFAM" id="SSF50978">
    <property type="entry name" value="WD40 repeat-like"/>
    <property type="match status" value="1"/>
</dbReference>
<feature type="repeat" description="WD" evidence="3">
    <location>
        <begin position="487"/>
        <end position="516"/>
    </location>
</feature>
<reference evidence="6 7" key="1">
    <citation type="journal article" date="2014" name="Nat. Commun.">
        <title>Klebsormidium flaccidum genome reveals primary factors for plant terrestrial adaptation.</title>
        <authorList>
            <person name="Hori K."/>
            <person name="Maruyama F."/>
            <person name="Fujisawa T."/>
            <person name="Togashi T."/>
            <person name="Yamamoto N."/>
            <person name="Seo M."/>
            <person name="Sato S."/>
            <person name="Yamada T."/>
            <person name="Mori H."/>
            <person name="Tajima N."/>
            <person name="Moriyama T."/>
            <person name="Ikeuchi M."/>
            <person name="Watanabe M."/>
            <person name="Wada H."/>
            <person name="Kobayashi K."/>
            <person name="Saito M."/>
            <person name="Masuda T."/>
            <person name="Sasaki-Sekimoto Y."/>
            <person name="Mashiguchi K."/>
            <person name="Awai K."/>
            <person name="Shimojima M."/>
            <person name="Masuda S."/>
            <person name="Iwai M."/>
            <person name="Nobusawa T."/>
            <person name="Narise T."/>
            <person name="Kondo S."/>
            <person name="Saito H."/>
            <person name="Sato R."/>
            <person name="Murakawa M."/>
            <person name="Ihara Y."/>
            <person name="Oshima-Yamada Y."/>
            <person name="Ohtaka K."/>
            <person name="Satoh M."/>
            <person name="Sonobe K."/>
            <person name="Ishii M."/>
            <person name="Ohtani R."/>
            <person name="Kanamori-Sato M."/>
            <person name="Honoki R."/>
            <person name="Miyazaki D."/>
            <person name="Mochizuki H."/>
            <person name="Umetsu J."/>
            <person name="Higashi K."/>
            <person name="Shibata D."/>
            <person name="Kamiya Y."/>
            <person name="Sato N."/>
            <person name="Nakamura Y."/>
            <person name="Tabata S."/>
            <person name="Ida S."/>
            <person name="Kurokawa K."/>
            <person name="Ohta H."/>
        </authorList>
    </citation>
    <scope>NUCLEOTIDE SEQUENCE [LARGE SCALE GENOMIC DNA]</scope>
    <source>
        <strain evidence="6 7">NIES-2285</strain>
    </source>
</reference>
<name>A0A1Y1I9W1_KLENI</name>
<feature type="repeat" description="WD" evidence="3">
    <location>
        <begin position="517"/>
        <end position="549"/>
    </location>
</feature>
<evidence type="ECO:0000256" key="4">
    <source>
        <dbReference type="SAM" id="Coils"/>
    </source>
</evidence>
<evidence type="ECO:0000313" key="7">
    <source>
        <dbReference type="Proteomes" id="UP000054558"/>
    </source>
</evidence>
<evidence type="ECO:0000259" key="5">
    <source>
        <dbReference type="Pfam" id="PF08614"/>
    </source>
</evidence>
<evidence type="ECO:0000256" key="1">
    <source>
        <dbReference type="ARBA" id="ARBA00022574"/>
    </source>
</evidence>
<feature type="repeat" description="WD" evidence="3">
    <location>
        <begin position="303"/>
        <end position="344"/>
    </location>
</feature>
<dbReference type="PROSITE" id="PS00678">
    <property type="entry name" value="WD_REPEATS_1"/>
    <property type="match status" value="2"/>
</dbReference>
<dbReference type="Gene3D" id="2.130.10.10">
    <property type="entry name" value="YVTN repeat-like/Quinoprotein amine dehydrogenase"/>
    <property type="match status" value="2"/>
</dbReference>
<evidence type="ECO:0000313" key="6">
    <source>
        <dbReference type="EMBL" id="GAQ87754.1"/>
    </source>
</evidence>
<keyword evidence="4" id="KW-0175">Coiled coil</keyword>
<feature type="coiled-coil region" evidence="4">
    <location>
        <begin position="50"/>
        <end position="227"/>
    </location>
</feature>
<proteinExistence type="predicted"/>
<dbReference type="PANTHER" id="PTHR19878:SF8">
    <property type="entry name" value="AUTOPHAGY-RELATED 16, ISOFORM F"/>
    <property type="match status" value="1"/>
</dbReference>
<keyword evidence="1 3" id="KW-0853">WD repeat</keyword>
<dbReference type="PRINTS" id="PR00320">
    <property type="entry name" value="GPROTEINBRPT"/>
</dbReference>
<dbReference type="InterPro" id="IPR045160">
    <property type="entry name" value="ATG16"/>
</dbReference>
<dbReference type="AlphaFoldDB" id="A0A1Y1I9W1"/>
<dbReference type="InterPro" id="IPR015943">
    <property type="entry name" value="WD40/YVTN_repeat-like_dom_sf"/>
</dbReference>
<sequence length="549" mass="59480">MAHGGVATLAVRDVCSQLYARNVAECAAYQELVNGYQQYLAQATQSGKDTQRLEQEVGSLREENGELKNLLKDNEKNAARSAEAKALEEQLGRAREELGAAYKTNAGTAQQLLQASNAVQSLKADVEEKARRIQALEEELASTKARLALVESQAANKDAAVELAAAEAQRAREEQREMEERLKKVEAENKDLVDRWMEQKLKDAERLNELNDMYEDLLKRSNAQRLEDVARTQVDGIVRQSEGDAADFVPSGPPSSSRHTLRAHEGGCSALAFDHGAGSLFSGGTDKLIKVWETAGGTVSNTLRGALGQILDLSVSAHNNWVLGCSSDNKLYLWDLSSGRIRHTMTGHVDKVIAVDFSGSSGRKAVSAAHDRTLKIWDLNTGYGIQTIICHSNCNTCCVVVENGVVASGHMDGHIRFWDMRSGRLANEVAAHAQGVTSVCLSRDGATILSNGRDNVLNLIDVRTFEARTSLRAAGYRVATNWSRACLSPDARHAAAGSVDGTVFVWNTQSGAVDRALKGHAGPVLSCSWSDRGRPLASADKNGNVVTWE</sequence>
<dbReference type="GO" id="GO:0000045">
    <property type="term" value="P:autophagosome assembly"/>
    <property type="evidence" value="ECO:0007669"/>
    <property type="project" value="InterPro"/>
</dbReference>
<dbReference type="InterPro" id="IPR036322">
    <property type="entry name" value="WD40_repeat_dom_sf"/>
</dbReference>
<evidence type="ECO:0000256" key="2">
    <source>
        <dbReference type="ARBA" id="ARBA00022737"/>
    </source>
</evidence>
<dbReference type="InterPro" id="IPR001680">
    <property type="entry name" value="WD40_rpt"/>
</dbReference>
<dbReference type="EMBL" id="DF237324">
    <property type="protein sequence ID" value="GAQ87754.1"/>
    <property type="molecule type" value="Genomic_DNA"/>
</dbReference>
<feature type="domain" description="Autophagy-related protein 16" evidence="5">
    <location>
        <begin position="15"/>
        <end position="208"/>
    </location>
</feature>
<dbReference type="Pfam" id="PF00400">
    <property type="entry name" value="WD40"/>
    <property type="match status" value="7"/>
</dbReference>
<feature type="repeat" description="WD" evidence="3">
    <location>
        <begin position="261"/>
        <end position="302"/>
    </location>
</feature>
<dbReference type="InterPro" id="IPR019775">
    <property type="entry name" value="WD40_repeat_CS"/>
</dbReference>
<dbReference type="SMART" id="SM00320">
    <property type="entry name" value="WD40"/>
    <property type="match status" value="7"/>
</dbReference>
<dbReference type="OMA" id="WGRPCIS"/>
<dbReference type="STRING" id="105231.A0A1Y1I9W1"/>
<dbReference type="PROSITE" id="PS50294">
    <property type="entry name" value="WD_REPEATS_REGION"/>
    <property type="match status" value="3"/>
</dbReference>
<keyword evidence="2" id="KW-0677">Repeat</keyword>
<dbReference type="Proteomes" id="UP000054558">
    <property type="component" value="Unassembled WGS sequence"/>
</dbReference>
<feature type="repeat" description="WD" evidence="3">
    <location>
        <begin position="406"/>
        <end position="428"/>
    </location>
</feature>
<gene>
    <name evidence="6" type="ORF">KFL_003750040</name>
</gene>
<dbReference type="PANTHER" id="PTHR19878">
    <property type="entry name" value="AUTOPHAGY PROTEIN 16-LIKE"/>
    <property type="match status" value="1"/>
</dbReference>
<protein>
    <submittedName>
        <fullName evidence="6">WD40 repeat-containing protein</fullName>
    </submittedName>
</protein>
<dbReference type="CDD" id="cd00200">
    <property type="entry name" value="WD40"/>
    <property type="match status" value="1"/>
</dbReference>
<keyword evidence="7" id="KW-1185">Reference proteome</keyword>
<dbReference type="InterPro" id="IPR020472">
    <property type="entry name" value="WD40_PAC1"/>
</dbReference>
<feature type="repeat" description="WD" evidence="3">
    <location>
        <begin position="429"/>
        <end position="470"/>
    </location>
</feature>
<accession>A0A1Y1I9W1</accession>
<dbReference type="OrthoDB" id="2020478at2759"/>
<dbReference type="Pfam" id="PF08614">
    <property type="entry name" value="ATG16"/>
    <property type="match status" value="1"/>
</dbReference>
<organism evidence="6 7">
    <name type="scientific">Klebsormidium nitens</name>
    <name type="common">Green alga</name>
    <name type="synonym">Ulothrix nitens</name>
    <dbReference type="NCBI Taxonomy" id="105231"/>
    <lineage>
        <taxon>Eukaryota</taxon>
        <taxon>Viridiplantae</taxon>
        <taxon>Streptophyta</taxon>
        <taxon>Klebsormidiophyceae</taxon>
        <taxon>Klebsormidiales</taxon>
        <taxon>Klebsormidiaceae</taxon>
        <taxon>Klebsormidium</taxon>
    </lineage>
</organism>
<dbReference type="PROSITE" id="PS50082">
    <property type="entry name" value="WD_REPEATS_2"/>
    <property type="match status" value="7"/>
</dbReference>
<dbReference type="InterPro" id="IPR013923">
    <property type="entry name" value="Autophagy-rel_prot_16_dom"/>
</dbReference>
<feature type="repeat" description="WD" evidence="3">
    <location>
        <begin position="345"/>
        <end position="387"/>
    </location>
</feature>